<dbReference type="GO" id="GO:0004521">
    <property type="term" value="F:RNA endonuclease activity"/>
    <property type="evidence" value="ECO:0007669"/>
    <property type="project" value="TreeGrafter"/>
</dbReference>
<evidence type="ECO:0000256" key="1">
    <source>
        <dbReference type="ARBA" id="ARBA00004123"/>
    </source>
</evidence>
<keyword evidence="10" id="KW-1185">Reference proteome</keyword>
<dbReference type="InterPro" id="IPR022712">
    <property type="entry name" value="Beta_Casp"/>
</dbReference>
<keyword evidence="2" id="KW-0507">mRNA processing</keyword>
<dbReference type="InterPro" id="IPR021718">
    <property type="entry name" value="CPSF73-100_C"/>
</dbReference>
<reference evidence="9 10" key="1">
    <citation type="journal article" date="2011" name="Proc. Natl. Acad. Sci. U.S.A.">
        <title>Niche of harmful alga Aureococcus anophagefferens revealed through ecogenomics.</title>
        <authorList>
            <person name="Gobler C.J."/>
            <person name="Berry D.L."/>
            <person name="Dyhrman S.T."/>
            <person name="Wilhelm S.W."/>
            <person name="Salamov A."/>
            <person name="Lobanov A.V."/>
            <person name="Zhang Y."/>
            <person name="Collier J.L."/>
            <person name="Wurch L.L."/>
            <person name="Kustka A.B."/>
            <person name="Dill B.D."/>
            <person name="Shah M."/>
            <person name="VerBerkmoes N.C."/>
            <person name="Kuo A."/>
            <person name="Terry A."/>
            <person name="Pangilinan J."/>
            <person name="Lindquist E.A."/>
            <person name="Lucas S."/>
            <person name="Paulsen I.T."/>
            <person name="Hattenrath-Lehmann T.K."/>
            <person name="Talmage S.C."/>
            <person name="Walker E.A."/>
            <person name="Koch F."/>
            <person name="Burson A.M."/>
            <person name="Marcoval M.A."/>
            <person name="Tang Y.Z."/>
            <person name="Lecleir G.R."/>
            <person name="Coyne K.J."/>
            <person name="Berg G.M."/>
            <person name="Bertrand E.M."/>
            <person name="Saito M.A."/>
            <person name="Gladyshev V.N."/>
            <person name="Grigoriev I.V."/>
        </authorList>
    </citation>
    <scope>NUCLEOTIDE SEQUENCE [LARGE SCALE GENOMIC DNA]</scope>
    <source>
        <strain evidence="10">CCMP 1984</strain>
    </source>
</reference>
<dbReference type="InterPro" id="IPR011108">
    <property type="entry name" value="RMMBL"/>
</dbReference>
<evidence type="ECO:0000256" key="2">
    <source>
        <dbReference type="ARBA" id="ARBA00022664"/>
    </source>
</evidence>
<dbReference type="Pfam" id="PF11718">
    <property type="entry name" value="CPSF73-100_C"/>
    <property type="match status" value="1"/>
</dbReference>
<keyword evidence="5" id="KW-0539">Nucleus</keyword>
<dbReference type="EMBL" id="GL833126">
    <property type="protein sequence ID" value="EGB09216.1"/>
    <property type="molecule type" value="Genomic_DNA"/>
</dbReference>
<dbReference type="SUPFAM" id="SSF56281">
    <property type="entry name" value="Metallo-hydrolase/oxidoreductase"/>
    <property type="match status" value="1"/>
</dbReference>
<dbReference type="GO" id="GO:0004534">
    <property type="term" value="F:5'-3' RNA exonuclease activity"/>
    <property type="evidence" value="ECO:0007669"/>
    <property type="project" value="TreeGrafter"/>
</dbReference>
<name>F0Y6E8_AURAN</name>
<dbReference type="OrthoDB" id="10249535at2759"/>
<dbReference type="Pfam" id="PF07521">
    <property type="entry name" value="RMMBL"/>
    <property type="match status" value="1"/>
</dbReference>
<protein>
    <recommendedName>
        <fullName evidence="11">Beta-Casp domain-containing protein</fullName>
    </recommendedName>
</protein>
<dbReference type="FunFam" id="3.40.50.10890:FF:000001">
    <property type="entry name" value="Cleavage and polyadenylation specificity factor subunit 3"/>
    <property type="match status" value="1"/>
</dbReference>
<dbReference type="SMART" id="SM01098">
    <property type="entry name" value="CPSF73-100_C"/>
    <property type="match status" value="1"/>
</dbReference>
<dbReference type="Proteomes" id="UP000002729">
    <property type="component" value="Unassembled WGS sequence"/>
</dbReference>
<dbReference type="InParanoid" id="F0Y6E8"/>
<comment type="subcellular location">
    <subcellularLocation>
        <location evidence="1">Nucleus</location>
    </subcellularLocation>
</comment>
<evidence type="ECO:0000259" key="7">
    <source>
        <dbReference type="SMART" id="SM01027"/>
    </source>
</evidence>
<evidence type="ECO:0000256" key="4">
    <source>
        <dbReference type="ARBA" id="ARBA00022801"/>
    </source>
</evidence>
<dbReference type="SMART" id="SM01027">
    <property type="entry name" value="Beta-Casp"/>
    <property type="match status" value="1"/>
</dbReference>
<organism evidence="10">
    <name type="scientific">Aureococcus anophagefferens</name>
    <name type="common">Harmful bloom alga</name>
    <dbReference type="NCBI Taxonomy" id="44056"/>
    <lineage>
        <taxon>Eukaryota</taxon>
        <taxon>Sar</taxon>
        <taxon>Stramenopiles</taxon>
        <taxon>Ochrophyta</taxon>
        <taxon>Pelagophyceae</taxon>
        <taxon>Pelagomonadales</taxon>
        <taxon>Pelagomonadaceae</taxon>
        <taxon>Aureococcus</taxon>
    </lineage>
</organism>
<dbReference type="AlphaFoldDB" id="F0Y6E8"/>
<keyword evidence="4" id="KW-0378">Hydrolase</keyword>
<dbReference type="GeneID" id="20228236"/>
<evidence type="ECO:0000259" key="8">
    <source>
        <dbReference type="SMART" id="SM01098"/>
    </source>
</evidence>
<dbReference type="RefSeq" id="XP_009036323.1">
    <property type="nucleotide sequence ID" value="XM_009038075.1"/>
</dbReference>
<dbReference type="PANTHER" id="PTHR11203:SF11">
    <property type="entry name" value="CLEAVAGE AND POLYADENYLATION SPECIFICITY FACTOR SUBUNIT 3"/>
    <property type="match status" value="1"/>
</dbReference>
<dbReference type="eggNOG" id="KOG1137">
    <property type="taxonomic scope" value="Eukaryota"/>
</dbReference>
<evidence type="ECO:0008006" key="11">
    <source>
        <dbReference type="Google" id="ProtNLM"/>
    </source>
</evidence>
<accession>F0Y6E8</accession>
<dbReference type="Gene3D" id="3.40.50.1820">
    <property type="entry name" value="alpha/beta hydrolase"/>
    <property type="match status" value="1"/>
</dbReference>
<dbReference type="InterPro" id="IPR036866">
    <property type="entry name" value="RibonucZ/Hydroxyglut_hydro"/>
</dbReference>
<dbReference type="Pfam" id="PF10996">
    <property type="entry name" value="Beta-Casp"/>
    <property type="match status" value="1"/>
</dbReference>
<dbReference type="PANTHER" id="PTHR11203">
    <property type="entry name" value="CLEAVAGE AND POLYADENYLATION SPECIFICITY FACTOR FAMILY MEMBER"/>
    <property type="match status" value="1"/>
</dbReference>
<gene>
    <name evidence="9" type="ORF">AURANDRAFT_71470</name>
</gene>
<feature type="domain" description="Pre-mRNA 3'-end-processing endonuclease polyadenylation factor C-term" evidence="8">
    <location>
        <begin position="388"/>
        <end position="638"/>
    </location>
</feature>
<evidence type="ECO:0000256" key="3">
    <source>
        <dbReference type="ARBA" id="ARBA00022722"/>
    </source>
</evidence>
<evidence type="ECO:0000313" key="10">
    <source>
        <dbReference type="Proteomes" id="UP000002729"/>
    </source>
</evidence>
<keyword evidence="3" id="KW-0540">Nuclease</keyword>
<dbReference type="Pfam" id="PF12146">
    <property type="entry name" value="Hydrolase_4"/>
    <property type="match status" value="1"/>
</dbReference>
<feature type="domain" description="Beta-Casp" evidence="7">
    <location>
        <begin position="144"/>
        <end position="265"/>
    </location>
</feature>
<dbReference type="InterPro" id="IPR050698">
    <property type="entry name" value="MBL"/>
</dbReference>
<evidence type="ECO:0000256" key="5">
    <source>
        <dbReference type="ARBA" id="ARBA00023242"/>
    </source>
</evidence>
<evidence type="ECO:0000256" key="6">
    <source>
        <dbReference type="SAM" id="MobiDB-lite"/>
    </source>
</evidence>
<dbReference type="InterPro" id="IPR022742">
    <property type="entry name" value="Hydrolase_4"/>
</dbReference>
<dbReference type="KEGG" id="aaf:AURANDRAFT_71470"/>
<proteinExistence type="predicted"/>
<dbReference type="Gene3D" id="3.40.50.10890">
    <property type="match status" value="1"/>
</dbReference>
<dbReference type="GO" id="GO:0005847">
    <property type="term" value="C:mRNA cleavage and polyadenylation specificity factor complex"/>
    <property type="evidence" value="ECO:0007669"/>
    <property type="project" value="TreeGrafter"/>
</dbReference>
<dbReference type="GO" id="GO:0003723">
    <property type="term" value="F:RNA binding"/>
    <property type="evidence" value="ECO:0007669"/>
    <property type="project" value="TreeGrafter"/>
</dbReference>
<dbReference type="GO" id="GO:0006398">
    <property type="term" value="P:mRNA 3'-end processing by stem-loop binding and cleavage"/>
    <property type="evidence" value="ECO:0007669"/>
    <property type="project" value="TreeGrafter"/>
</dbReference>
<dbReference type="InterPro" id="IPR029058">
    <property type="entry name" value="AB_hydrolase_fold"/>
</dbReference>
<feature type="region of interest" description="Disordered" evidence="6">
    <location>
        <begin position="554"/>
        <end position="576"/>
    </location>
</feature>
<sequence>MLLSDYIRLLPQDDRGEGGLYDEEDLARCCDRVELVDFHQVVEHEGIRFWSYNAGHVLGAAMFMIEIGGVRLLYTGDYSLEEDRHLVPAEVPTLEPHVLIMESTYGTQKHESRDVREALFTSTIERIVQRGGRCLIPVFALGRAQELLLILDEYWKEREDLQRVPVFYASKMASRALRVYQTYINMMNMHVRDQMDISNPFKFDHVQNLASIDDLDDSGPVVVLAAPGMLQSGVSRQLFDRWASSERNGVVIAGYSVEGTLAKQILSEPDEVKTQDGRTQPRRCTVVSISFSAHVDYFQNFQFVESTMPNNIVLVHGEKNEMSRLKGKLVQETGKWPSESRPTVSSPENGQAVNMRFARDRRVACVGAREEDPFKHKRRADDADAAPEKRRVVKSGILVSKDLRCTLYADDELRESSPLSVTSLRQTLRLQLASDVGVFRALLAQTFADVEEAAAATGAEASLDVGGCVRVDVVQADAARELVLAWDASPLGDVVADAVVCVALHCQSSPAALLTTGPCCVPDASAADDPHGAKDAAAFLRAALVDHFGDERVADAPADDEPAEGEGRDRSASNLSARSDAKMAAVAAFAVTLDDLAATCTFRADGPNFRVDVASDDDPLRRRLRTLLERALDATQPISTKPRKGGTRSGNFSWLNGLPNEYASPFDCAQPKPPGIDSKGPLTMAAILDTTPPIASATTLKEALMRAGPAMTSAKAGLMPADTTVQVLALETLENGTERARVSGAGKEGWLSLKFLSALARTPGPLTLTRETTARGVSYLRGFLGTALDKNAPLAVVVHGTGYNAGVWIPALEEWHDLATERGAGFEVAALEWTGHGRSRRCPGEGASETRYDLATVGRDDVLDVLDALRGPDAGRRAFAVAHSIGAQLCFHAEQHRPGAFAGLCCFEPMVYPAPPPAPRDAKGPSPFIKTTLKRRSAWPSDADARAYFKGTAFGKEWEPKVLESYLDHGLIEHDDGTVSLAMDPETEASVYLNSGAFGGPAAWKRVDEIECEVHVAAGGASTMSTTFGPPSNARHVATMKKIAEAVARGLEPPLPDVSGKYDGRLLVLDDANHNIIQEDAEWTATFVDASLARMSENLDS</sequence>
<dbReference type="SUPFAM" id="SSF53474">
    <property type="entry name" value="alpha/beta-Hydrolases"/>
    <property type="match status" value="1"/>
</dbReference>
<evidence type="ECO:0000313" key="9">
    <source>
        <dbReference type="EMBL" id="EGB09216.1"/>
    </source>
</evidence>